<dbReference type="RefSeq" id="WP_091780941.1">
    <property type="nucleotide sequence ID" value="NZ_LT629711.1"/>
</dbReference>
<dbReference type="STRING" id="443156.SAMN04489867_0465"/>
<evidence type="ECO:0000256" key="3">
    <source>
        <dbReference type="SAM" id="MobiDB-lite"/>
    </source>
</evidence>
<gene>
    <name evidence="5" type="ORF">SAMN04489867_0465</name>
</gene>
<dbReference type="OrthoDB" id="5326845at2"/>
<reference evidence="6" key="1">
    <citation type="submission" date="2016-10" db="EMBL/GenBank/DDBJ databases">
        <authorList>
            <person name="Varghese N."/>
            <person name="Submissions S."/>
        </authorList>
    </citation>
    <scope>NUCLEOTIDE SEQUENCE [LARGE SCALE GENOMIC DNA]</scope>
    <source>
        <strain evidence="6">DSM 22329</strain>
    </source>
</reference>
<dbReference type="Proteomes" id="UP000199077">
    <property type="component" value="Chromosome I"/>
</dbReference>
<sequence length="171" mass="17979">MSADQRRIARLALAVVVGALVLVLWWWATDGSQDRTGGSDRGGAASTSAAAPGPTGSSSGSPTRPVPGSDSGLPLVRASDLPVQARRTLDLIAAGGPYPYSRDGVVFQNRERLLPRKASGYYHEYTVPTPGEDDRGARRIISGRVGELYWTADHYASFNVIVPSGSEGGAP</sequence>
<keyword evidence="2" id="KW-0378">Hydrolase</keyword>
<feature type="region of interest" description="Disordered" evidence="3">
    <location>
        <begin position="35"/>
        <end position="79"/>
    </location>
</feature>
<dbReference type="AlphaFoldDB" id="A0A1H0M0X3"/>
<keyword evidence="4" id="KW-1133">Transmembrane helix</keyword>
<organism evidence="5 6">
    <name type="scientific">Pedococcus dokdonensis</name>
    <dbReference type="NCBI Taxonomy" id="443156"/>
    <lineage>
        <taxon>Bacteria</taxon>
        <taxon>Bacillati</taxon>
        <taxon>Actinomycetota</taxon>
        <taxon>Actinomycetes</taxon>
        <taxon>Micrococcales</taxon>
        <taxon>Intrasporangiaceae</taxon>
        <taxon>Pedococcus</taxon>
    </lineage>
</organism>
<keyword evidence="4" id="KW-0812">Transmembrane</keyword>
<feature type="compositionally biased region" description="Low complexity" evidence="3">
    <location>
        <begin position="42"/>
        <end position="69"/>
    </location>
</feature>
<dbReference type="InterPro" id="IPR000026">
    <property type="entry name" value="N1-like"/>
</dbReference>
<keyword evidence="4" id="KW-0472">Membrane</keyword>
<dbReference type="GO" id="GO:0003723">
    <property type="term" value="F:RNA binding"/>
    <property type="evidence" value="ECO:0007669"/>
    <property type="project" value="InterPro"/>
</dbReference>
<proteinExistence type="predicted"/>
<name>A0A1H0M0X3_9MICO</name>
<dbReference type="GO" id="GO:0016787">
    <property type="term" value="F:hydrolase activity"/>
    <property type="evidence" value="ECO:0007669"/>
    <property type="project" value="UniProtKB-KW"/>
</dbReference>
<protein>
    <submittedName>
        <fullName evidence="5">Ribonuclease T1</fullName>
    </submittedName>
</protein>
<dbReference type="InterPro" id="IPR016191">
    <property type="entry name" value="Ribonuclease/ribotoxin"/>
</dbReference>
<keyword evidence="1" id="KW-0540">Nuclease</keyword>
<evidence type="ECO:0000256" key="4">
    <source>
        <dbReference type="SAM" id="Phobius"/>
    </source>
</evidence>
<dbReference type="GO" id="GO:0004521">
    <property type="term" value="F:RNA endonuclease activity"/>
    <property type="evidence" value="ECO:0007669"/>
    <property type="project" value="InterPro"/>
</dbReference>
<evidence type="ECO:0000256" key="2">
    <source>
        <dbReference type="ARBA" id="ARBA00022801"/>
    </source>
</evidence>
<dbReference type="EMBL" id="LT629711">
    <property type="protein sequence ID" value="SDO74045.1"/>
    <property type="molecule type" value="Genomic_DNA"/>
</dbReference>
<dbReference type="Pfam" id="PF00545">
    <property type="entry name" value="Ribonuclease"/>
    <property type="match status" value="1"/>
</dbReference>
<keyword evidence="6" id="KW-1185">Reference proteome</keyword>
<accession>A0A1H0M0X3</accession>
<evidence type="ECO:0000256" key="1">
    <source>
        <dbReference type="ARBA" id="ARBA00022722"/>
    </source>
</evidence>
<dbReference type="SUPFAM" id="SSF53933">
    <property type="entry name" value="Microbial ribonucleases"/>
    <property type="match status" value="1"/>
</dbReference>
<dbReference type="Gene3D" id="3.10.450.30">
    <property type="entry name" value="Microbial ribonucleases"/>
    <property type="match status" value="1"/>
</dbReference>
<evidence type="ECO:0000313" key="6">
    <source>
        <dbReference type="Proteomes" id="UP000199077"/>
    </source>
</evidence>
<feature type="transmembrane region" description="Helical" evidence="4">
    <location>
        <begin position="7"/>
        <end position="28"/>
    </location>
</feature>
<evidence type="ECO:0000313" key="5">
    <source>
        <dbReference type="EMBL" id="SDO74045.1"/>
    </source>
</evidence>